<dbReference type="PANTHER" id="PTHR11692:SF0">
    <property type="entry name" value="BIFUNCTIONAL PURINE BIOSYNTHESIS PROTEIN ATIC"/>
    <property type="match status" value="1"/>
</dbReference>
<keyword evidence="7 10" id="KW-0511">Multifunctional enzyme</keyword>
<dbReference type="NCBIfam" id="NF002049">
    <property type="entry name" value="PRK00881.1"/>
    <property type="match status" value="1"/>
</dbReference>
<dbReference type="HAMAP" id="MF_00139">
    <property type="entry name" value="PurH"/>
    <property type="match status" value="1"/>
</dbReference>
<evidence type="ECO:0000256" key="7">
    <source>
        <dbReference type="ARBA" id="ARBA00023268"/>
    </source>
</evidence>
<dbReference type="PIRSF" id="PIRSF000414">
    <property type="entry name" value="AICARFT_IMPCHas"/>
    <property type="match status" value="1"/>
</dbReference>
<evidence type="ECO:0000256" key="2">
    <source>
        <dbReference type="ARBA" id="ARBA00004954"/>
    </source>
</evidence>
<evidence type="ECO:0000256" key="6">
    <source>
        <dbReference type="ARBA" id="ARBA00022801"/>
    </source>
</evidence>
<comment type="caution">
    <text evidence="12">The sequence shown here is derived from an EMBL/GenBank/DDBJ whole genome shotgun (WGS) entry which is preliminary data.</text>
</comment>
<dbReference type="GO" id="GO:0004643">
    <property type="term" value="F:phosphoribosylaminoimidazolecarboxamide formyltransferase activity"/>
    <property type="evidence" value="ECO:0007669"/>
    <property type="project" value="UniProtKB-UniRule"/>
</dbReference>
<protein>
    <recommendedName>
        <fullName evidence="10">Bifunctional purine biosynthesis protein PurH</fullName>
    </recommendedName>
    <domain>
        <recommendedName>
            <fullName evidence="10">Phosphoribosylaminoimidazolecarboxamide formyltransferase</fullName>
            <ecNumber evidence="10">2.1.2.3</ecNumber>
        </recommendedName>
        <alternativeName>
            <fullName evidence="10">AICAR transformylase</fullName>
        </alternativeName>
    </domain>
    <domain>
        <recommendedName>
            <fullName evidence="10">IMP cyclohydrolase</fullName>
            <ecNumber evidence="10">3.5.4.10</ecNumber>
        </recommendedName>
        <alternativeName>
            <fullName evidence="10">ATIC</fullName>
        </alternativeName>
        <alternativeName>
            <fullName evidence="10">IMP synthase</fullName>
        </alternativeName>
        <alternativeName>
            <fullName evidence="10">Inosinicase</fullName>
        </alternativeName>
    </domain>
</protein>
<evidence type="ECO:0000259" key="11">
    <source>
        <dbReference type="PROSITE" id="PS51855"/>
    </source>
</evidence>
<feature type="domain" description="MGS-like" evidence="11">
    <location>
        <begin position="1"/>
        <end position="142"/>
    </location>
</feature>
<evidence type="ECO:0000256" key="4">
    <source>
        <dbReference type="ARBA" id="ARBA00022679"/>
    </source>
</evidence>
<dbReference type="FunFam" id="3.40.140.20:FF:000001">
    <property type="entry name" value="Bifunctional purine biosynthesis protein PurH"/>
    <property type="match status" value="1"/>
</dbReference>
<comment type="pathway">
    <text evidence="2 10">Purine metabolism; IMP biosynthesis via de novo pathway; 5-formamido-1-(5-phospho-D-ribosyl)imidazole-4-carboxamide from 5-amino-1-(5-phospho-D-ribosyl)imidazole-4-carboxamide (10-formyl THF route): step 1/1.</text>
</comment>
<evidence type="ECO:0000313" key="12">
    <source>
        <dbReference type="EMBL" id="RLJ71229.1"/>
    </source>
</evidence>
<evidence type="ECO:0000256" key="9">
    <source>
        <dbReference type="ARBA" id="ARBA00050687"/>
    </source>
</evidence>
<dbReference type="SMART" id="SM00851">
    <property type="entry name" value="MGS"/>
    <property type="match status" value="1"/>
</dbReference>
<evidence type="ECO:0000256" key="10">
    <source>
        <dbReference type="HAMAP-Rule" id="MF_00139"/>
    </source>
</evidence>
<dbReference type="NCBIfam" id="TIGR00355">
    <property type="entry name" value="purH"/>
    <property type="match status" value="1"/>
</dbReference>
<dbReference type="EC" id="2.1.2.3" evidence="10"/>
<dbReference type="InterPro" id="IPR011607">
    <property type="entry name" value="MGS-like_dom"/>
</dbReference>
<dbReference type="RefSeq" id="WP_121012286.1">
    <property type="nucleotide sequence ID" value="NZ_RCCJ01000001.1"/>
</dbReference>
<comment type="domain">
    <text evidence="10">The IMP cyclohydrolase activity resides in the N-terminal region.</text>
</comment>
<dbReference type="Gene3D" id="3.40.140.20">
    <property type="match status" value="2"/>
</dbReference>
<dbReference type="AlphaFoldDB" id="A0A497XSZ5"/>
<dbReference type="CDD" id="cd01421">
    <property type="entry name" value="IMPCH"/>
    <property type="match status" value="1"/>
</dbReference>
<dbReference type="EC" id="3.5.4.10" evidence="10"/>
<keyword evidence="5 10" id="KW-0658">Purine biosynthesis</keyword>
<proteinExistence type="inferred from homology"/>
<comment type="similarity">
    <text evidence="3 10">Belongs to the PurH family.</text>
</comment>
<dbReference type="SUPFAM" id="SSF52335">
    <property type="entry name" value="Methylglyoxal synthase-like"/>
    <property type="match status" value="1"/>
</dbReference>
<evidence type="ECO:0000256" key="5">
    <source>
        <dbReference type="ARBA" id="ARBA00022755"/>
    </source>
</evidence>
<dbReference type="GO" id="GO:0006189">
    <property type="term" value="P:'de novo' IMP biosynthetic process"/>
    <property type="evidence" value="ECO:0007669"/>
    <property type="project" value="UniProtKB-UniRule"/>
</dbReference>
<comment type="pathway">
    <text evidence="1 10">Purine metabolism; IMP biosynthesis via de novo pathway; IMP from 5-formamido-1-(5-phospho-D-ribosyl)imidazole-4-carboxamide: step 1/1.</text>
</comment>
<comment type="catalytic activity">
    <reaction evidence="9 10">
        <text>IMP + H2O = 5-formamido-1-(5-phospho-D-ribosyl)imidazole-4-carboxamide</text>
        <dbReference type="Rhea" id="RHEA:18445"/>
        <dbReference type="ChEBI" id="CHEBI:15377"/>
        <dbReference type="ChEBI" id="CHEBI:58053"/>
        <dbReference type="ChEBI" id="CHEBI:58467"/>
        <dbReference type="EC" id="3.5.4.10"/>
    </reaction>
</comment>
<dbReference type="OrthoDB" id="9802065at2"/>
<reference evidence="12 13" key="1">
    <citation type="submission" date="2018-10" db="EMBL/GenBank/DDBJ databases">
        <title>Genomic Encyclopedia of Archaeal and Bacterial Type Strains, Phase II (KMG-II): from individual species to whole genera.</title>
        <authorList>
            <person name="Goeker M."/>
        </authorList>
    </citation>
    <scope>NUCLEOTIDE SEQUENCE [LARGE SCALE GENOMIC DNA]</scope>
    <source>
        <strain evidence="12 13">DSM 16510</strain>
    </source>
</reference>
<dbReference type="InterPro" id="IPR002695">
    <property type="entry name" value="PurH-like"/>
</dbReference>
<sequence>MRAVISVYRKEGVEKLAKALQRLGYEILSTGGTAKYLREHGIQTEEIAKVTGFPEILNGRVKTLHPVIHGGILYRDWIDKDREEIEELGIIPVDIVVVNLYPFEEMMKENLEEEELMEFIDIGGPSLIRAAAKNYFRVIVLVDPEDYGWVIDKLEKGELERKDRAYLAWKAFSHTAYYDSVISNALKRLFKIEEEGKELSLPMKLGTRLRYGENPHQRGILYHNPFEDIGIAKSQVLQGKEMSFNNYLDADSAVRIVLEFPNDPACVIVKHNNPCGVATGSDLKDAFLKARETDPESAFGGIVAFNNTVNKELAEELTSMFLEVVIAPAYEEEALEVLSKKKNLRVIKFLGMSYSYDIKKVSGGFLLQDEDRELYDTLQVVTERKPTEGEFNDLIFAWKVCKYVKSNAVVIARGGRSLGIGSGQVSRVDSLRCAIEKAVRHGFDLKGAVLASEAFFPFRDSIDIAAEAGITAVIQPGGSIRDDEVLSAANEHGMSMVFTKMRHFRH</sequence>
<dbReference type="PROSITE" id="PS51855">
    <property type="entry name" value="MGS"/>
    <property type="match status" value="1"/>
</dbReference>
<dbReference type="SUPFAM" id="SSF53927">
    <property type="entry name" value="Cytidine deaminase-like"/>
    <property type="match status" value="1"/>
</dbReference>
<accession>A0A497XSZ5</accession>
<evidence type="ECO:0000256" key="8">
    <source>
        <dbReference type="ARBA" id="ARBA00050488"/>
    </source>
</evidence>
<keyword evidence="4 10" id="KW-0808">Transferase</keyword>
<evidence type="ECO:0000313" key="13">
    <source>
        <dbReference type="Proteomes" id="UP000267841"/>
    </source>
</evidence>
<dbReference type="FunFam" id="3.40.140.20:FF:000002">
    <property type="entry name" value="Bifunctional purine biosynthesis protein PurH"/>
    <property type="match status" value="1"/>
</dbReference>
<dbReference type="UniPathway" id="UPA00074">
    <property type="reaction ID" value="UER00133"/>
</dbReference>
<gene>
    <name evidence="10" type="primary">purH</name>
    <name evidence="12" type="ORF">BCF55_1528</name>
</gene>
<dbReference type="Pfam" id="PF01808">
    <property type="entry name" value="AICARFT_IMPCHas"/>
    <property type="match status" value="1"/>
</dbReference>
<comment type="catalytic activity">
    <reaction evidence="8 10">
        <text>(6R)-10-formyltetrahydrofolate + 5-amino-1-(5-phospho-beta-D-ribosyl)imidazole-4-carboxamide = 5-formamido-1-(5-phospho-D-ribosyl)imidazole-4-carboxamide + (6S)-5,6,7,8-tetrahydrofolate</text>
        <dbReference type="Rhea" id="RHEA:22192"/>
        <dbReference type="ChEBI" id="CHEBI:57453"/>
        <dbReference type="ChEBI" id="CHEBI:58467"/>
        <dbReference type="ChEBI" id="CHEBI:58475"/>
        <dbReference type="ChEBI" id="CHEBI:195366"/>
        <dbReference type="EC" id="2.1.2.3"/>
    </reaction>
</comment>
<dbReference type="GO" id="GO:0003937">
    <property type="term" value="F:IMP cyclohydrolase activity"/>
    <property type="evidence" value="ECO:0007669"/>
    <property type="project" value="UniProtKB-UniRule"/>
</dbReference>
<dbReference type="Pfam" id="PF02142">
    <property type="entry name" value="MGS"/>
    <property type="match status" value="1"/>
</dbReference>
<dbReference type="PANTHER" id="PTHR11692">
    <property type="entry name" value="BIFUNCTIONAL PURINE BIOSYNTHESIS PROTEIN PURH"/>
    <property type="match status" value="1"/>
</dbReference>
<dbReference type="InterPro" id="IPR024051">
    <property type="entry name" value="AICAR_Tfase_dup_dom_sf"/>
</dbReference>
<dbReference type="Proteomes" id="UP000267841">
    <property type="component" value="Unassembled WGS sequence"/>
</dbReference>
<dbReference type="InterPro" id="IPR016193">
    <property type="entry name" value="Cytidine_deaminase-like"/>
</dbReference>
<keyword evidence="6 10" id="KW-0378">Hydrolase</keyword>
<dbReference type="GO" id="GO:0005829">
    <property type="term" value="C:cytosol"/>
    <property type="evidence" value="ECO:0007669"/>
    <property type="project" value="TreeGrafter"/>
</dbReference>
<evidence type="ECO:0000256" key="1">
    <source>
        <dbReference type="ARBA" id="ARBA00004844"/>
    </source>
</evidence>
<keyword evidence="13" id="KW-1185">Reference proteome</keyword>
<dbReference type="SMART" id="SM00798">
    <property type="entry name" value="AICARFT_IMPCHas"/>
    <property type="match status" value="1"/>
</dbReference>
<dbReference type="InterPro" id="IPR036914">
    <property type="entry name" value="MGS-like_dom_sf"/>
</dbReference>
<dbReference type="Gene3D" id="3.40.50.1380">
    <property type="entry name" value="Methylglyoxal synthase-like domain"/>
    <property type="match status" value="1"/>
</dbReference>
<evidence type="ECO:0000256" key="3">
    <source>
        <dbReference type="ARBA" id="ARBA00007667"/>
    </source>
</evidence>
<dbReference type="EMBL" id="RCCJ01000001">
    <property type="protein sequence ID" value="RLJ71229.1"/>
    <property type="molecule type" value="Genomic_DNA"/>
</dbReference>
<name>A0A497XSZ5_9AQUI</name>
<dbReference type="FunFam" id="3.40.50.1380:FF:000001">
    <property type="entry name" value="Bifunctional purine biosynthesis protein PurH"/>
    <property type="match status" value="1"/>
</dbReference>
<organism evidence="12 13">
    <name type="scientific">Hydrogenivirga caldilitoris</name>
    <dbReference type="NCBI Taxonomy" id="246264"/>
    <lineage>
        <taxon>Bacteria</taxon>
        <taxon>Pseudomonadati</taxon>
        <taxon>Aquificota</taxon>
        <taxon>Aquificia</taxon>
        <taxon>Aquificales</taxon>
        <taxon>Aquificaceae</taxon>
        <taxon>Hydrogenivirga</taxon>
    </lineage>
</organism>